<dbReference type="GO" id="GO:0051301">
    <property type="term" value="P:cell division"/>
    <property type="evidence" value="ECO:0007669"/>
    <property type="project" value="InterPro"/>
</dbReference>
<dbReference type="Proteomes" id="UP000780801">
    <property type="component" value="Unassembled WGS sequence"/>
</dbReference>
<organism evidence="2 3">
    <name type="scientific">Lunasporangiospora selenospora</name>
    <dbReference type="NCBI Taxonomy" id="979761"/>
    <lineage>
        <taxon>Eukaryota</taxon>
        <taxon>Fungi</taxon>
        <taxon>Fungi incertae sedis</taxon>
        <taxon>Mucoromycota</taxon>
        <taxon>Mortierellomycotina</taxon>
        <taxon>Mortierellomycetes</taxon>
        <taxon>Mortierellales</taxon>
        <taxon>Mortierellaceae</taxon>
        <taxon>Lunasporangiospora</taxon>
    </lineage>
</organism>
<proteinExistence type="predicted"/>
<feature type="region of interest" description="Disordered" evidence="1">
    <location>
        <begin position="1"/>
        <end position="101"/>
    </location>
</feature>
<dbReference type="PANTHER" id="PTHR14778">
    <property type="entry name" value="KINETOCHORE-ASSOCIATED PROTEIN DSN1 HOMOLOG"/>
    <property type="match status" value="1"/>
</dbReference>
<feature type="region of interest" description="Disordered" evidence="1">
    <location>
        <begin position="118"/>
        <end position="199"/>
    </location>
</feature>
<feature type="compositionally biased region" description="Polar residues" evidence="1">
    <location>
        <begin position="154"/>
        <end position="165"/>
    </location>
</feature>
<evidence type="ECO:0000313" key="2">
    <source>
        <dbReference type="EMBL" id="KAF9586020.1"/>
    </source>
</evidence>
<feature type="region of interest" description="Disordered" evidence="1">
    <location>
        <begin position="389"/>
        <end position="414"/>
    </location>
</feature>
<sequence length="443" mass="47369">MPPRRANGGAVATTRTRTMDSSIVAAARKRKSMDRSDDDAEDYDSDFAYANRHVHRHPSQRTGSKTKTSRSKAHQTVPSLSSSDSSSPTAPAHAESWKSELSELEDRGFVFSRKKVAVNGVDASAKSSKKGNSTPNHSSAQSKEADANARLSPPQLSTPDRTPTRSAVYGKQWEAAVPSKSSSGNLGRGRDSTPARRSESIVTIPMRETPTIKRNKDMRGANRRSSLAQRGKRASSIGSGIVNSGSAVPQGDEPIAMSGTLTEEIELDVLTADERTLLEKHCQHESGATATLDSAAQDKLNKATGDCKWLVELMSNLEQEVDRFHDTLYATSRFNRVAMQYTDQVLEQAAEALEQRQRPLTSDCIYLSSSSAPSSKSIVTMGSEARTGGSALTSTLSNSGSTLPPTLTATGGGNATGSLSSNLVADAADDPRQILRALSRLCI</sequence>
<feature type="region of interest" description="Disordered" evidence="1">
    <location>
        <begin position="218"/>
        <end position="251"/>
    </location>
</feature>
<dbReference type="Pfam" id="PF08202">
    <property type="entry name" value="MIS13"/>
    <property type="match status" value="1"/>
</dbReference>
<reference evidence="2" key="1">
    <citation type="journal article" date="2020" name="Fungal Divers.">
        <title>Resolving the Mortierellaceae phylogeny through synthesis of multi-gene phylogenetics and phylogenomics.</title>
        <authorList>
            <person name="Vandepol N."/>
            <person name="Liber J."/>
            <person name="Desiro A."/>
            <person name="Na H."/>
            <person name="Kennedy M."/>
            <person name="Barry K."/>
            <person name="Grigoriev I.V."/>
            <person name="Miller A.N."/>
            <person name="O'Donnell K."/>
            <person name="Stajich J.E."/>
            <person name="Bonito G."/>
        </authorList>
    </citation>
    <scope>NUCLEOTIDE SEQUENCE</scope>
    <source>
        <strain evidence="2">KOD1015</strain>
    </source>
</reference>
<gene>
    <name evidence="2" type="ORF">BGW38_010354</name>
</gene>
<dbReference type="InterPro" id="IPR013218">
    <property type="entry name" value="Dsn1/Mis13"/>
</dbReference>
<evidence type="ECO:0000256" key="1">
    <source>
        <dbReference type="SAM" id="MobiDB-lite"/>
    </source>
</evidence>
<feature type="compositionally biased region" description="Basic and acidic residues" evidence="1">
    <location>
        <begin position="188"/>
        <end position="199"/>
    </location>
</feature>
<feature type="compositionally biased region" description="Polar residues" evidence="1">
    <location>
        <begin position="130"/>
        <end position="142"/>
    </location>
</feature>
<dbReference type="OrthoDB" id="3364649at2759"/>
<accession>A0A9P6G269</accession>
<evidence type="ECO:0000313" key="3">
    <source>
        <dbReference type="Proteomes" id="UP000780801"/>
    </source>
</evidence>
<dbReference type="GO" id="GO:0007059">
    <property type="term" value="P:chromosome segregation"/>
    <property type="evidence" value="ECO:0007669"/>
    <property type="project" value="InterPro"/>
</dbReference>
<dbReference type="AlphaFoldDB" id="A0A9P6G269"/>
<dbReference type="EMBL" id="JAABOA010000083">
    <property type="protein sequence ID" value="KAF9586020.1"/>
    <property type="molecule type" value="Genomic_DNA"/>
</dbReference>
<comment type="caution">
    <text evidence="2">The sequence shown here is derived from an EMBL/GenBank/DDBJ whole genome shotgun (WGS) entry which is preliminary data.</text>
</comment>
<feature type="compositionally biased region" description="Low complexity" evidence="1">
    <location>
        <begin position="234"/>
        <end position="248"/>
    </location>
</feature>
<dbReference type="PANTHER" id="PTHR14778:SF2">
    <property type="entry name" value="KINETOCHORE-ASSOCIATED PROTEIN DSN1 HOMOLOG"/>
    <property type="match status" value="1"/>
</dbReference>
<protein>
    <submittedName>
        <fullName evidence="2">Uncharacterized protein</fullName>
    </submittedName>
</protein>
<dbReference type="GO" id="GO:0000444">
    <property type="term" value="C:MIS12/MIND type complex"/>
    <property type="evidence" value="ECO:0007669"/>
    <property type="project" value="InterPro"/>
</dbReference>
<name>A0A9P6G269_9FUNG</name>
<feature type="compositionally biased region" description="Low complexity" evidence="1">
    <location>
        <begin position="389"/>
        <end position="409"/>
    </location>
</feature>
<keyword evidence="3" id="KW-1185">Reference proteome</keyword>
<feature type="compositionally biased region" description="Acidic residues" evidence="1">
    <location>
        <begin position="36"/>
        <end position="45"/>
    </location>
</feature>